<keyword evidence="3" id="KW-1185">Reference proteome</keyword>
<proteinExistence type="predicted"/>
<dbReference type="EMBL" id="JAHLJV010000055">
    <property type="protein sequence ID" value="KAK1580401.1"/>
    <property type="molecule type" value="Genomic_DNA"/>
</dbReference>
<protein>
    <submittedName>
        <fullName evidence="2">Uncharacterized protein</fullName>
    </submittedName>
</protein>
<dbReference type="GeneID" id="85436547"/>
<name>A0AAD8V1X7_9PEZI</name>
<evidence type="ECO:0000313" key="2">
    <source>
        <dbReference type="EMBL" id="KAK1580401.1"/>
    </source>
</evidence>
<comment type="caution">
    <text evidence="2">The sequence shown here is derived from an EMBL/GenBank/DDBJ whole genome shotgun (WGS) entry which is preliminary data.</text>
</comment>
<dbReference type="RefSeq" id="XP_060411448.1">
    <property type="nucleotide sequence ID" value="XM_060552307.1"/>
</dbReference>
<sequence>MAGKTLSEDQIPSTRQVSRRATIREPEPESAISVRNIRQGLRVITQSRRQCREDFRVDSRRQMTTLLWLCQPCHVVLHYVFPNEQPDMKYNSVDRIVSGPPVQNSEAAPSQRRWVMIPRLSTSTGVELRTESRPAGD</sequence>
<dbReference type="AlphaFoldDB" id="A0AAD8V1X7"/>
<evidence type="ECO:0000256" key="1">
    <source>
        <dbReference type="SAM" id="MobiDB-lite"/>
    </source>
</evidence>
<evidence type="ECO:0000313" key="3">
    <source>
        <dbReference type="Proteomes" id="UP001230504"/>
    </source>
</evidence>
<accession>A0AAD8V1X7</accession>
<organism evidence="2 3">
    <name type="scientific">Colletotrichum navitas</name>
    <dbReference type="NCBI Taxonomy" id="681940"/>
    <lineage>
        <taxon>Eukaryota</taxon>
        <taxon>Fungi</taxon>
        <taxon>Dikarya</taxon>
        <taxon>Ascomycota</taxon>
        <taxon>Pezizomycotina</taxon>
        <taxon>Sordariomycetes</taxon>
        <taxon>Hypocreomycetidae</taxon>
        <taxon>Glomerellales</taxon>
        <taxon>Glomerellaceae</taxon>
        <taxon>Colletotrichum</taxon>
        <taxon>Colletotrichum graminicola species complex</taxon>
    </lineage>
</organism>
<gene>
    <name evidence="2" type="ORF">LY79DRAFT_305765</name>
</gene>
<dbReference type="Proteomes" id="UP001230504">
    <property type="component" value="Unassembled WGS sequence"/>
</dbReference>
<reference evidence="2" key="1">
    <citation type="submission" date="2021-06" db="EMBL/GenBank/DDBJ databases">
        <title>Comparative genomics, transcriptomics and evolutionary studies reveal genomic signatures of adaptation to plant cell wall in hemibiotrophic fungi.</title>
        <authorList>
            <consortium name="DOE Joint Genome Institute"/>
            <person name="Baroncelli R."/>
            <person name="Diaz J.F."/>
            <person name="Benocci T."/>
            <person name="Peng M."/>
            <person name="Battaglia E."/>
            <person name="Haridas S."/>
            <person name="Andreopoulos W."/>
            <person name="Labutti K."/>
            <person name="Pangilinan J."/>
            <person name="Floch G.L."/>
            <person name="Makela M.R."/>
            <person name="Henrissat B."/>
            <person name="Grigoriev I.V."/>
            <person name="Crouch J.A."/>
            <person name="De Vries R.P."/>
            <person name="Sukno S.A."/>
            <person name="Thon M.R."/>
        </authorList>
    </citation>
    <scope>NUCLEOTIDE SEQUENCE</scope>
    <source>
        <strain evidence="2">CBS 125086</strain>
    </source>
</reference>
<feature type="region of interest" description="Disordered" evidence="1">
    <location>
        <begin position="1"/>
        <end position="31"/>
    </location>
</feature>